<accession>A0AAN9N685</accession>
<dbReference type="AlphaFoldDB" id="A0AAN9N685"/>
<evidence type="ECO:0000313" key="1">
    <source>
        <dbReference type="EMBL" id="KAK7364043.1"/>
    </source>
</evidence>
<sequence length="80" mass="8805">MRKKQGGMVCAKCERGCLSFSLNVTESESESVRQGLTIFARDRGGTCAWYTSRFSCAWGSGTRCCGGWRWSPPLGEDKGE</sequence>
<gene>
    <name evidence="1" type="ORF">VNO80_12381</name>
</gene>
<comment type="caution">
    <text evidence="1">The sequence shown here is derived from an EMBL/GenBank/DDBJ whole genome shotgun (WGS) entry which is preliminary data.</text>
</comment>
<organism evidence="1 2">
    <name type="scientific">Phaseolus coccineus</name>
    <name type="common">Scarlet runner bean</name>
    <name type="synonym">Phaseolus multiflorus</name>
    <dbReference type="NCBI Taxonomy" id="3886"/>
    <lineage>
        <taxon>Eukaryota</taxon>
        <taxon>Viridiplantae</taxon>
        <taxon>Streptophyta</taxon>
        <taxon>Embryophyta</taxon>
        <taxon>Tracheophyta</taxon>
        <taxon>Spermatophyta</taxon>
        <taxon>Magnoliopsida</taxon>
        <taxon>eudicotyledons</taxon>
        <taxon>Gunneridae</taxon>
        <taxon>Pentapetalae</taxon>
        <taxon>rosids</taxon>
        <taxon>fabids</taxon>
        <taxon>Fabales</taxon>
        <taxon>Fabaceae</taxon>
        <taxon>Papilionoideae</taxon>
        <taxon>50 kb inversion clade</taxon>
        <taxon>NPAAA clade</taxon>
        <taxon>indigoferoid/millettioid clade</taxon>
        <taxon>Phaseoleae</taxon>
        <taxon>Phaseolus</taxon>
    </lineage>
</organism>
<evidence type="ECO:0000313" key="2">
    <source>
        <dbReference type="Proteomes" id="UP001374584"/>
    </source>
</evidence>
<name>A0AAN9N685_PHACN</name>
<reference evidence="1 2" key="1">
    <citation type="submission" date="2024-01" db="EMBL/GenBank/DDBJ databases">
        <title>The genomes of 5 underutilized Papilionoideae crops provide insights into root nodulation and disease resistanc.</title>
        <authorList>
            <person name="Jiang F."/>
        </authorList>
    </citation>
    <scope>NUCLEOTIDE SEQUENCE [LARGE SCALE GENOMIC DNA]</scope>
    <source>
        <strain evidence="1">JINMINGXINNONG_FW02</strain>
        <tissue evidence="1">Leaves</tissue>
    </source>
</reference>
<dbReference type="EMBL" id="JAYMYR010000005">
    <property type="protein sequence ID" value="KAK7364043.1"/>
    <property type="molecule type" value="Genomic_DNA"/>
</dbReference>
<protein>
    <submittedName>
        <fullName evidence="1">Uncharacterized protein</fullName>
    </submittedName>
</protein>
<keyword evidence="2" id="KW-1185">Reference proteome</keyword>
<proteinExistence type="predicted"/>
<dbReference type="Proteomes" id="UP001374584">
    <property type="component" value="Unassembled WGS sequence"/>
</dbReference>